<gene>
    <name evidence="2" type="ORF">BD310DRAFT_983134</name>
</gene>
<dbReference type="EMBL" id="ML145548">
    <property type="protein sequence ID" value="TBU50949.1"/>
    <property type="molecule type" value="Genomic_DNA"/>
</dbReference>
<feature type="region of interest" description="Disordered" evidence="1">
    <location>
        <begin position="57"/>
        <end position="76"/>
    </location>
</feature>
<reference evidence="2 3" key="1">
    <citation type="submission" date="2019-01" db="EMBL/GenBank/DDBJ databases">
        <title>Draft genome sequences of three monokaryotic isolates of the white-rot basidiomycete fungus Dichomitus squalens.</title>
        <authorList>
            <consortium name="DOE Joint Genome Institute"/>
            <person name="Lopez S.C."/>
            <person name="Andreopoulos B."/>
            <person name="Pangilinan J."/>
            <person name="Lipzen A."/>
            <person name="Riley R."/>
            <person name="Ahrendt S."/>
            <person name="Ng V."/>
            <person name="Barry K."/>
            <person name="Daum C."/>
            <person name="Grigoriev I.V."/>
            <person name="Hilden K.S."/>
            <person name="Makela M.R."/>
            <person name="de Vries R.P."/>
        </authorList>
    </citation>
    <scope>NUCLEOTIDE SEQUENCE [LARGE SCALE GENOMIC DNA]</scope>
    <source>
        <strain evidence="2 3">CBS 464.89</strain>
    </source>
</reference>
<organism evidence="2 3">
    <name type="scientific">Dichomitus squalens</name>
    <dbReference type="NCBI Taxonomy" id="114155"/>
    <lineage>
        <taxon>Eukaryota</taxon>
        <taxon>Fungi</taxon>
        <taxon>Dikarya</taxon>
        <taxon>Basidiomycota</taxon>
        <taxon>Agaricomycotina</taxon>
        <taxon>Agaricomycetes</taxon>
        <taxon>Polyporales</taxon>
        <taxon>Polyporaceae</taxon>
        <taxon>Dichomitus</taxon>
    </lineage>
</organism>
<proteinExistence type="predicted"/>
<evidence type="ECO:0000313" key="2">
    <source>
        <dbReference type="EMBL" id="TBU50949.1"/>
    </source>
</evidence>
<evidence type="ECO:0000313" key="3">
    <source>
        <dbReference type="Proteomes" id="UP000292082"/>
    </source>
</evidence>
<keyword evidence="3" id="KW-1185">Reference proteome</keyword>
<sequence length="157" mass="17320">MAGSTQTSITSSANIGNARDYIAVHIRGKERSRPQVTSTISPLSLYTLFNLALSPLLRRPPSPRPSPTTPVARPSDPVLQTYTVRFAHCRPSIRTPTIHLPPMQPEIANARRAPHPCTISLGCPALVTTVRTTRSSPDTVRNVRRQCGLPTQPWWPR</sequence>
<protein>
    <submittedName>
        <fullName evidence="2">Uncharacterized protein</fullName>
    </submittedName>
</protein>
<dbReference type="AlphaFoldDB" id="A0A4Q9P8P3"/>
<name>A0A4Q9P8P3_9APHY</name>
<evidence type="ECO:0000256" key="1">
    <source>
        <dbReference type="SAM" id="MobiDB-lite"/>
    </source>
</evidence>
<dbReference type="Proteomes" id="UP000292082">
    <property type="component" value="Unassembled WGS sequence"/>
</dbReference>
<accession>A0A4Q9P8P3</accession>
<feature type="compositionally biased region" description="Pro residues" evidence="1">
    <location>
        <begin position="58"/>
        <end position="68"/>
    </location>
</feature>